<keyword evidence="1" id="KW-0472">Membrane</keyword>
<comment type="caution">
    <text evidence="2">The sequence shown here is derived from an EMBL/GenBank/DDBJ whole genome shotgun (WGS) entry which is preliminary data.</text>
</comment>
<dbReference type="InterPro" id="IPR032675">
    <property type="entry name" value="LRR_dom_sf"/>
</dbReference>
<evidence type="ECO:0000256" key="1">
    <source>
        <dbReference type="SAM" id="Phobius"/>
    </source>
</evidence>
<keyword evidence="1" id="KW-0812">Transmembrane</keyword>
<evidence type="ECO:0000313" key="3">
    <source>
        <dbReference type="Proteomes" id="UP001211065"/>
    </source>
</evidence>
<accession>A0AAD5XWT7</accession>
<evidence type="ECO:0000313" key="2">
    <source>
        <dbReference type="EMBL" id="KAJ3222519.1"/>
    </source>
</evidence>
<keyword evidence="3" id="KW-1185">Reference proteome</keyword>
<dbReference type="AlphaFoldDB" id="A0AAD5XWT7"/>
<gene>
    <name evidence="2" type="ORF">HK099_002227</name>
</gene>
<protein>
    <submittedName>
        <fullName evidence="2">Uncharacterized protein</fullName>
    </submittedName>
</protein>
<dbReference type="EMBL" id="JADGJW010000172">
    <property type="protein sequence ID" value="KAJ3222519.1"/>
    <property type="molecule type" value="Genomic_DNA"/>
</dbReference>
<proteinExistence type="predicted"/>
<name>A0AAD5XWT7_9FUNG</name>
<feature type="transmembrane region" description="Helical" evidence="1">
    <location>
        <begin position="56"/>
        <end position="77"/>
    </location>
</feature>
<reference evidence="2" key="1">
    <citation type="submission" date="2020-05" db="EMBL/GenBank/DDBJ databases">
        <title>Phylogenomic resolution of chytrid fungi.</title>
        <authorList>
            <person name="Stajich J.E."/>
            <person name="Amses K."/>
            <person name="Simmons R."/>
            <person name="Seto K."/>
            <person name="Myers J."/>
            <person name="Bonds A."/>
            <person name="Quandt C.A."/>
            <person name="Barry K."/>
            <person name="Liu P."/>
            <person name="Grigoriev I."/>
            <person name="Longcore J.E."/>
            <person name="James T.Y."/>
        </authorList>
    </citation>
    <scope>NUCLEOTIDE SEQUENCE</scope>
    <source>
        <strain evidence="2">JEL0476</strain>
    </source>
</reference>
<organism evidence="2 3">
    <name type="scientific">Clydaea vesicula</name>
    <dbReference type="NCBI Taxonomy" id="447962"/>
    <lineage>
        <taxon>Eukaryota</taxon>
        <taxon>Fungi</taxon>
        <taxon>Fungi incertae sedis</taxon>
        <taxon>Chytridiomycota</taxon>
        <taxon>Chytridiomycota incertae sedis</taxon>
        <taxon>Chytridiomycetes</taxon>
        <taxon>Lobulomycetales</taxon>
        <taxon>Lobulomycetaceae</taxon>
        <taxon>Clydaea</taxon>
    </lineage>
</organism>
<sequence>MLATLNKKKRGGKIFYSPRRRRQYATEILELQAEFLKKGNKNESQKKSRIKLPTEVLHLIFSAPVFNSTFALARFIIVITKNKALASFVQILDFSPSHPFRNMNLNYIKEKTVSPVYNPIRNTVSIRLHEPQCANMFSDFSLPNSRNLNVLQLQNIITENRNPVIGNNDIDSNSENFASSLDSSVSSANAGSTYRERFRSLQNHQNQNRRTFSHLETTPTSDLIIYSSFLMKLGQCCRNLKILNLANCSSIKDDRFIPELNEYASSLEYELQCDFSSTLISSVDAMQSLIKHCEYLIFLDFSNCNWVTDDLVSKICKSDLRYLKAISLKDCKLLSSKFDNLFFEKDNDSLLFQLI</sequence>
<dbReference type="Gene3D" id="3.80.10.10">
    <property type="entry name" value="Ribonuclease Inhibitor"/>
    <property type="match status" value="1"/>
</dbReference>
<dbReference type="SUPFAM" id="SSF52047">
    <property type="entry name" value="RNI-like"/>
    <property type="match status" value="1"/>
</dbReference>
<keyword evidence="1" id="KW-1133">Transmembrane helix</keyword>
<dbReference type="Proteomes" id="UP001211065">
    <property type="component" value="Unassembled WGS sequence"/>
</dbReference>